<keyword evidence="7 12" id="KW-0472">Membrane</keyword>
<evidence type="ECO:0000256" key="7">
    <source>
        <dbReference type="ARBA" id="ARBA00023136"/>
    </source>
</evidence>
<dbReference type="Proteomes" id="UP000015104">
    <property type="component" value="Unassembled WGS sequence"/>
</dbReference>
<evidence type="ECO:0000256" key="11">
    <source>
        <dbReference type="SAM" id="MobiDB-lite"/>
    </source>
</evidence>
<dbReference type="CDD" id="cd15293">
    <property type="entry name" value="7tmC_GPR158-like"/>
    <property type="match status" value="1"/>
</dbReference>
<keyword evidence="3" id="KW-1003">Cell membrane</keyword>
<evidence type="ECO:0000256" key="5">
    <source>
        <dbReference type="ARBA" id="ARBA00022989"/>
    </source>
</evidence>
<feature type="transmembrane region" description="Helical" evidence="12">
    <location>
        <begin position="188"/>
        <end position="211"/>
    </location>
</feature>
<evidence type="ECO:0000313" key="15">
    <source>
        <dbReference type="Proteomes" id="UP000015104"/>
    </source>
</evidence>
<keyword evidence="5 12" id="KW-1133">Transmembrane helix</keyword>
<evidence type="ECO:0000313" key="14">
    <source>
        <dbReference type="EnsemblMetazoa" id="tetur06g01040.1"/>
    </source>
</evidence>
<evidence type="ECO:0000259" key="13">
    <source>
        <dbReference type="PROSITE" id="PS50259"/>
    </source>
</evidence>
<dbReference type="AlphaFoldDB" id="T1K6M7"/>
<evidence type="ECO:0000256" key="6">
    <source>
        <dbReference type="ARBA" id="ARBA00023040"/>
    </source>
</evidence>
<feature type="region of interest" description="Disordered" evidence="11">
    <location>
        <begin position="441"/>
        <end position="493"/>
    </location>
</feature>
<dbReference type="PANTHER" id="PTHR32546">
    <property type="entry name" value="G-PROTEIN COUPLED RECEPTOR 158-RELATED"/>
    <property type="match status" value="1"/>
</dbReference>
<name>T1K6M7_TETUR</name>
<feature type="compositionally biased region" description="Basic residues" evidence="11">
    <location>
        <begin position="441"/>
        <end position="450"/>
    </location>
</feature>
<dbReference type="PANTHER" id="PTHR32546:SF26">
    <property type="entry name" value="SMOG, ISOFORM D"/>
    <property type="match status" value="1"/>
</dbReference>
<reference evidence="14" key="2">
    <citation type="submission" date="2015-06" db="UniProtKB">
        <authorList>
            <consortium name="EnsemblMetazoa"/>
        </authorList>
    </citation>
    <scope>IDENTIFICATION</scope>
</reference>
<dbReference type="STRING" id="32264.T1K6M7"/>
<keyword evidence="9" id="KW-0325">Glycoprotein</keyword>
<accession>T1K6M7</accession>
<keyword evidence="4 12" id="KW-0812">Transmembrane</keyword>
<feature type="transmembrane region" description="Helical" evidence="12">
    <location>
        <begin position="84"/>
        <end position="104"/>
    </location>
</feature>
<evidence type="ECO:0000256" key="3">
    <source>
        <dbReference type="ARBA" id="ARBA00022475"/>
    </source>
</evidence>
<dbReference type="OrthoDB" id="5823771at2759"/>
<feature type="domain" description="G-protein coupled receptors family 3 profile" evidence="13">
    <location>
        <begin position="93"/>
        <end position="341"/>
    </location>
</feature>
<evidence type="ECO:0000256" key="9">
    <source>
        <dbReference type="ARBA" id="ARBA00023180"/>
    </source>
</evidence>
<feature type="compositionally biased region" description="Polar residues" evidence="11">
    <location>
        <begin position="464"/>
        <end position="476"/>
    </location>
</feature>
<evidence type="ECO:0000256" key="2">
    <source>
        <dbReference type="ARBA" id="ARBA00007242"/>
    </source>
</evidence>
<dbReference type="PROSITE" id="PS50259">
    <property type="entry name" value="G_PROTEIN_RECEP_F3_4"/>
    <property type="match status" value="1"/>
</dbReference>
<dbReference type="KEGG" id="tut:107361216"/>
<protein>
    <recommendedName>
        <fullName evidence="13">G-protein coupled receptors family 3 profile domain-containing protein</fullName>
    </recommendedName>
</protein>
<evidence type="ECO:0000256" key="1">
    <source>
        <dbReference type="ARBA" id="ARBA00004651"/>
    </source>
</evidence>
<evidence type="ECO:0000256" key="8">
    <source>
        <dbReference type="ARBA" id="ARBA00023170"/>
    </source>
</evidence>
<reference evidence="15" key="1">
    <citation type="submission" date="2011-08" db="EMBL/GenBank/DDBJ databases">
        <authorList>
            <person name="Rombauts S."/>
        </authorList>
    </citation>
    <scope>NUCLEOTIDE SEQUENCE</scope>
    <source>
        <strain evidence="15">London</strain>
    </source>
</reference>
<keyword evidence="15" id="KW-1185">Reference proteome</keyword>
<dbReference type="HOGENOM" id="CLU_1039478_0_0_1"/>
<evidence type="ECO:0000256" key="10">
    <source>
        <dbReference type="ARBA" id="ARBA00023224"/>
    </source>
</evidence>
<dbReference type="InterPro" id="IPR043458">
    <property type="entry name" value="GPR158/179"/>
</dbReference>
<keyword evidence="6" id="KW-0297">G-protein coupled receptor</keyword>
<comment type="similarity">
    <text evidence="2">Belongs to the G-protein coupled receptor 3 family.</text>
</comment>
<keyword evidence="8" id="KW-0675">Receptor</keyword>
<feature type="transmembrane region" description="Helical" evidence="12">
    <location>
        <begin position="284"/>
        <end position="303"/>
    </location>
</feature>
<feature type="transmembrane region" description="Helical" evidence="12">
    <location>
        <begin position="149"/>
        <end position="167"/>
    </location>
</feature>
<evidence type="ECO:0000256" key="12">
    <source>
        <dbReference type="SAM" id="Phobius"/>
    </source>
</evidence>
<comment type="subcellular location">
    <subcellularLocation>
        <location evidence="1">Cell membrane</location>
        <topology evidence="1">Multi-pass membrane protein</topology>
    </subcellularLocation>
</comment>
<dbReference type="eggNOG" id="KOG4418">
    <property type="taxonomic scope" value="Eukaryota"/>
</dbReference>
<evidence type="ECO:0000256" key="4">
    <source>
        <dbReference type="ARBA" id="ARBA00022692"/>
    </source>
</evidence>
<proteinExistence type="inferred from homology"/>
<feature type="transmembrane region" description="Helical" evidence="12">
    <location>
        <begin position="256"/>
        <end position="272"/>
    </location>
</feature>
<feature type="transmembrane region" description="Helical" evidence="12">
    <location>
        <begin position="315"/>
        <end position="336"/>
    </location>
</feature>
<dbReference type="GO" id="GO:0005886">
    <property type="term" value="C:plasma membrane"/>
    <property type="evidence" value="ECO:0007669"/>
    <property type="project" value="UniProtKB-SubCell"/>
</dbReference>
<organism evidence="14 15">
    <name type="scientific">Tetranychus urticae</name>
    <name type="common">Two-spotted spider mite</name>
    <dbReference type="NCBI Taxonomy" id="32264"/>
    <lineage>
        <taxon>Eukaryota</taxon>
        <taxon>Metazoa</taxon>
        <taxon>Ecdysozoa</taxon>
        <taxon>Arthropoda</taxon>
        <taxon>Chelicerata</taxon>
        <taxon>Arachnida</taxon>
        <taxon>Acari</taxon>
        <taxon>Acariformes</taxon>
        <taxon>Trombidiformes</taxon>
        <taxon>Prostigmata</taxon>
        <taxon>Eleutherengona</taxon>
        <taxon>Raphignathae</taxon>
        <taxon>Tetranychoidea</taxon>
        <taxon>Tetranychidae</taxon>
        <taxon>Tetranychus</taxon>
    </lineage>
</organism>
<dbReference type="EnsemblMetazoa" id="tetur06g01040.1">
    <property type="protein sequence ID" value="tetur06g01040.1"/>
    <property type="gene ID" value="tetur06g01040"/>
</dbReference>
<sequence>MDLSESQSSGLYTSGTLSPDQQTIEYTNRILLNPSSSLPPLPLHPHSLTPPCSTDCTNCTLDGDDSSESACFVRYNISLRSFTLGIHSFCATMTLVLAIVIFRLRRSKTIASSRWILLETTLLGAFLLYITLIIRYYEPTQLTCFIEPWFREVGFGLCYGSITIKLYRIYAEFQTRKAHRVCVRDKDLLKYLIGIVMIVIGYMAAWSSLVIDSMNGLPNMSTGSRVGSLILQEGQTPDGLRYFICKELSWDYVTEAGEFSFLLTGVYITYCIRNAKPEVYGEKCSLCCSIYIEIVISTVTYVLRHISWGKIHPDYLLLLYAVRCQLTVTLVLAILLGPKIWFHNRPLASYRNRSRYFSTAEGRDRVSKVMKLHAAILSNGEVDIGDINLADMDPEDIRSELRRVYTQLQILRNKTMRKDNPHISKRRGGRKGTHRRFSLQPFHHKHKHHEHEHETTEVSRTPEESTASAEGPSCNQPEGPFVIKIEPEAHTVS</sequence>
<feature type="transmembrane region" description="Helical" evidence="12">
    <location>
        <begin position="116"/>
        <end position="137"/>
    </location>
</feature>
<keyword evidence="10" id="KW-0807">Transducer</keyword>
<dbReference type="EMBL" id="CAEY01001792">
    <property type="status" value="NOT_ANNOTATED_CDS"/>
    <property type="molecule type" value="Genomic_DNA"/>
</dbReference>
<dbReference type="GO" id="GO:0004930">
    <property type="term" value="F:G protein-coupled receptor activity"/>
    <property type="evidence" value="ECO:0007669"/>
    <property type="project" value="UniProtKB-KW"/>
</dbReference>
<dbReference type="Pfam" id="PF00003">
    <property type="entry name" value="7tm_3"/>
    <property type="match status" value="1"/>
</dbReference>
<dbReference type="OMA" id="GIYLCYR"/>
<feature type="compositionally biased region" description="Basic and acidic residues" evidence="11">
    <location>
        <begin position="451"/>
        <end position="463"/>
    </location>
</feature>
<dbReference type="InterPro" id="IPR017978">
    <property type="entry name" value="GPCR_3_C"/>
</dbReference>
<gene>
    <name evidence="14" type="primary">107361216</name>
</gene>